<keyword evidence="1" id="KW-0472">Membrane</keyword>
<accession>A0A645EM93</accession>
<organism evidence="2">
    <name type="scientific">bioreactor metagenome</name>
    <dbReference type="NCBI Taxonomy" id="1076179"/>
    <lineage>
        <taxon>unclassified sequences</taxon>
        <taxon>metagenomes</taxon>
        <taxon>ecological metagenomes</taxon>
    </lineage>
</organism>
<keyword evidence="1" id="KW-0812">Transmembrane</keyword>
<comment type="caution">
    <text evidence="2">The sequence shown here is derived from an EMBL/GenBank/DDBJ whole genome shotgun (WGS) entry which is preliminary data.</text>
</comment>
<reference evidence="2" key="1">
    <citation type="submission" date="2019-08" db="EMBL/GenBank/DDBJ databases">
        <authorList>
            <person name="Kucharzyk K."/>
            <person name="Murdoch R.W."/>
            <person name="Higgins S."/>
            <person name="Loffler F."/>
        </authorList>
    </citation>
    <scope>NUCLEOTIDE SEQUENCE</scope>
</reference>
<keyword evidence="1" id="KW-1133">Transmembrane helix</keyword>
<gene>
    <name evidence="2" type="ORF">SDC9_150361</name>
</gene>
<proteinExistence type="predicted"/>
<feature type="transmembrane region" description="Helical" evidence="1">
    <location>
        <begin position="12"/>
        <end position="34"/>
    </location>
</feature>
<evidence type="ECO:0000313" key="2">
    <source>
        <dbReference type="EMBL" id="MPN03138.1"/>
    </source>
</evidence>
<sequence length="106" mass="12510">MQTRINVVKTNSLLLIFMLSINLNGILSSFHFLYSNPLERRALVISAHSFAQKSNANFFTFLPKEYHKKRKNEPLHLKDPFLRLKNLYSLKFAIDKHSHTMSIFMR</sequence>
<protein>
    <submittedName>
        <fullName evidence="2">Uncharacterized protein</fullName>
    </submittedName>
</protein>
<evidence type="ECO:0000256" key="1">
    <source>
        <dbReference type="SAM" id="Phobius"/>
    </source>
</evidence>
<dbReference type="AlphaFoldDB" id="A0A645EM93"/>
<name>A0A645EM93_9ZZZZ</name>
<dbReference type="EMBL" id="VSSQ01049063">
    <property type="protein sequence ID" value="MPN03138.1"/>
    <property type="molecule type" value="Genomic_DNA"/>
</dbReference>